<reference evidence="1" key="1">
    <citation type="submission" date="2023-11" db="EMBL/GenBank/DDBJ databases">
        <title>Gracilibacillus pellucida a moderately halophilic bacterium isolated from saline soil in Xinjiang province.</title>
        <authorList>
            <person name="Zhang Z."/>
            <person name="Tan F."/>
            <person name="Wang Y."/>
            <person name="Xia M."/>
        </authorList>
    </citation>
    <scope>NUCLEOTIDE SEQUENCE</scope>
    <source>
        <strain evidence="1">S3-1-1</strain>
    </source>
</reference>
<gene>
    <name evidence="1" type="ORF">SH601_17505</name>
</gene>
<keyword evidence="2" id="KW-1185">Reference proteome</keyword>
<sequence length="392" mass="45938">MTQINFTLDFEKLKEELIRSNLNDVVKSTMIVVLNAYMERERDQYMKKEAYQRDENRHDYRNGYYERNFTLNVGKVKLQVPRTRTGNFQTELFEQYTRSDQAFILSMAEMVINGVSTRKVTKVMEQLCGEKVSKSTVSSITQQLDPLVNDWANRPLNASVYRYLFVDAMYIKVRENDKVVSKAVYIGLAVREDGTREIIGLQVAHAESKTNWSRFFEQLKSRGFQSPKLVISDAHLGLRQAIQEQFVGASWQRCTVHLKRNILAKFPKKEKKEASALLRHMFDAPNVKIARDLKDQFLTRYAEEAKYEAALRILEEGFDDAVQFYAEPKIAHSHIKTTNVIERINEEIRRREKPIRIFPNNQSAFRLIGSLLLDTQKGYDQSRNKRYIYFQQ</sequence>
<accession>A0ACC6MA18</accession>
<dbReference type="Proteomes" id="UP001277972">
    <property type="component" value="Unassembled WGS sequence"/>
</dbReference>
<proteinExistence type="predicted"/>
<organism evidence="1 2">
    <name type="scientific">Gracilibacillus pellucidus</name>
    <dbReference type="NCBI Taxonomy" id="3095368"/>
    <lineage>
        <taxon>Bacteria</taxon>
        <taxon>Bacillati</taxon>
        <taxon>Bacillota</taxon>
        <taxon>Bacilli</taxon>
        <taxon>Bacillales</taxon>
        <taxon>Bacillaceae</taxon>
        <taxon>Gracilibacillus</taxon>
    </lineage>
</organism>
<evidence type="ECO:0000313" key="2">
    <source>
        <dbReference type="Proteomes" id="UP001277972"/>
    </source>
</evidence>
<dbReference type="EMBL" id="JAWZSR010000027">
    <property type="protein sequence ID" value="MDX8047746.1"/>
    <property type="molecule type" value="Genomic_DNA"/>
</dbReference>
<protein>
    <submittedName>
        <fullName evidence="1">IS256 family transposase</fullName>
    </submittedName>
</protein>
<name>A0ACC6MA18_9BACI</name>
<evidence type="ECO:0000313" key="1">
    <source>
        <dbReference type="EMBL" id="MDX8047746.1"/>
    </source>
</evidence>
<comment type="caution">
    <text evidence="1">The sequence shown here is derived from an EMBL/GenBank/DDBJ whole genome shotgun (WGS) entry which is preliminary data.</text>
</comment>